<dbReference type="Proteomes" id="UP000515140">
    <property type="component" value="Unplaced"/>
</dbReference>
<feature type="domain" description="Peptidase M14" evidence="15">
    <location>
        <begin position="121"/>
        <end position="414"/>
    </location>
</feature>
<dbReference type="GO" id="GO:0008270">
    <property type="term" value="F:zinc ion binding"/>
    <property type="evidence" value="ECO:0007669"/>
    <property type="project" value="InterPro"/>
</dbReference>
<evidence type="ECO:0000256" key="13">
    <source>
        <dbReference type="PROSITE-ProRule" id="PRU01379"/>
    </source>
</evidence>
<evidence type="ECO:0000259" key="15">
    <source>
        <dbReference type="PROSITE" id="PS52035"/>
    </source>
</evidence>
<dbReference type="PANTHER" id="PTHR11705">
    <property type="entry name" value="PROTEASE FAMILY M14 CARBOXYPEPTIDASE A,B"/>
    <property type="match status" value="1"/>
</dbReference>
<dbReference type="InterPro" id="IPR036990">
    <property type="entry name" value="M14A-like_propep"/>
</dbReference>
<dbReference type="GO" id="GO:0005615">
    <property type="term" value="C:extracellular space"/>
    <property type="evidence" value="ECO:0007669"/>
    <property type="project" value="TreeGrafter"/>
</dbReference>
<dbReference type="PROSITE" id="PS52035">
    <property type="entry name" value="PEPTIDASE_M14"/>
    <property type="match status" value="1"/>
</dbReference>
<evidence type="ECO:0000313" key="18">
    <source>
        <dbReference type="RefSeq" id="XP_020858063.1"/>
    </source>
</evidence>
<keyword evidence="4" id="KW-0964">Secreted</keyword>
<organism evidence="16 18">
    <name type="scientific">Phascolarctos cinereus</name>
    <name type="common">Koala</name>
    <dbReference type="NCBI Taxonomy" id="38626"/>
    <lineage>
        <taxon>Eukaryota</taxon>
        <taxon>Metazoa</taxon>
        <taxon>Chordata</taxon>
        <taxon>Craniata</taxon>
        <taxon>Vertebrata</taxon>
        <taxon>Euteleostomi</taxon>
        <taxon>Mammalia</taxon>
        <taxon>Metatheria</taxon>
        <taxon>Diprotodontia</taxon>
        <taxon>Phascolarctidae</taxon>
        <taxon>Phascolarctos</taxon>
    </lineage>
</organism>
<dbReference type="InterPro" id="IPR034248">
    <property type="entry name" value="CPA_M14_CPD"/>
</dbReference>
<dbReference type="InterPro" id="IPR057246">
    <property type="entry name" value="CARBOXYPEPT_ZN_1"/>
</dbReference>
<keyword evidence="5" id="KW-0121">Carboxypeptidase</keyword>
<feature type="chain" id="PRO_5044648461" evidence="14">
    <location>
        <begin position="17"/>
        <end position="419"/>
    </location>
</feature>
<evidence type="ECO:0000256" key="8">
    <source>
        <dbReference type="ARBA" id="ARBA00022729"/>
    </source>
</evidence>
<feature type="signal peptide" evidence="14">
    <location>
        <begin position="1"/>
        <end position="16"/>
    </location>
</feature>
<name>A0A6P5LKF6_PHACI</name>
<dbReference type="PROSITE" id="PS00133">
    <property type="entry name" value="CARBOXYPEPT_ZN_2"/>
    <property type="match status" value="1"/>
</dbReference>
<dbReference type="GeneID" id="110219232"/>
<evidence type="ECO:0000313" key="17">
    <source>
        <dbReference type="RefSeq" id="XP_020858062.1"/>
    </source>
</evidence>
<evidence type="ECO:0000256" key="5">
    <source>
        <dbReference type="ARBA" id="ARBA00022645"/>
    </source>
</evidence>
<dbReference type="SUPFAM" id="SSF54897">
    <property type="entry name" value="Protease propeptides/inhibitors"/>
    <property type="match status" value="1"/>
</dbReference>
<keyword evidence="10" id="KW-0862">Zinc</keyword>
<dbReference type="PROSITE" id="PS00132">
    <property type="entry name" value="CARBOXYPEPT_ZN_1"/>
    <property type="match status" value="1"/>
</dbReference>
<comment type="subcellular location">
    <subcellularLocation>
        <location evidence="2">Secreted</location>
    </subcellularLocation>
</comment>
<proteinExistence type="inferred from homology"/>
<dbReference type="FunFam" id="3.30.70.340:FF:000001">
    <property type="entry name" value="Carboxypeptidase A5"/>
    <property type="match status" value="1"/>
</dbReference>
<dbReference type="GO" id="GO:0006508">
    <property type="term" value="P:proteolysis"/>
    <property type="evidence" value="ECO:0007669"/>
    <property type="project" value="UniProtKB-KW"/>
</dbReference>
<evidence type="ECO:0000256" key="1">
    <source>
        <dbReference type="ARBA" id="ARBA00001947"/>
    </source>
</evidence>
<dbReference type="InterPro" id="IPR057247">
    <property type="entry name" value="CARBOXYPEPT_ZN_2"/>
</dbReference>
<evidence type="ECO:0000256" key="7">
    <source>
        <dbReference type="ARBA" id="ARBA00022723"/>
    </source>
</evidence>
<evidence type="ECO:0000256" key="10">
    <source>
        <dbReference type="ARBA" id="ARBA00022833"/>
    </source>
</evidence>
<accession>A0A6P5LKF6</accession>
<reference evidence="17 18" key="1">
    <citation type="submission" date="2025-04" db="UniProtKB">
        <authorList>
            <consortium name="RefSeq"/>
        </authorList>
    </citation>
    <scope>IDENTIFICATION</scope>
    <source>
        <tissue evidence="17 18">Spleen</tissue>
    </source>
</reference>
<dbReference type="GeneTree" id="ENSGT00940000161774"/>
<keyword evidence="11" id="KW-0482">Metalloprotease</keyword>
<protein>
    <submittedName>
        <fullName evidence="17 18">Carboxypeptidase A4-like</fullName>
    </submittedName>
</protein>
<evidence type="ECO:0000313" key="16">
    <source>
        <dbReference type="Proteomes" id="UP000515140"/>
    </source>
</evidence>
<dbReference type="SUPFAM" id="SSF53187">
    <property type="entry name" value="Zn-dependent exopeptidases"/>
    <property type="match status" value="1"/>
</dbReference>
<dbReference type="SMART" id="SM00631">
    <property type="entry name" value="Zn_pept"/>
    <property type="match status" value="1"/>
</dbReference>
<dbReference type="AlphaFoldDB" id="A0A6P5LKF6"/>
<dbReference type="Gene3D" id="3.40.630.10">
    <property type="entry name" value="Zn peptidases"/>
    <property type="match status" value="1"/>
</dbReference>
<keyword evidence="9" id="KW-0378">Hydrolase</keyword>
<dbReference type="RefSeq" id="XP_020858062.1">
    <property type="nucleotide sequence ID" value="XM_021002403.1"/>
</dbReference>
<evidence type="ECO:0000256" key="2">
    <source>
        <dbReference type="ARBA" id="ARBA00004613"/>
    </source>
</evidence>
<evidence type="ECO:0000256" key="12">
    <source>
        <dbReference type="ARBA" id="ARBA00023157"/>
    </source>
</evidence>
<dbReference type="PANTHER" id="PTHR11705:SF136">
    <property type="entry name" value="CARBOXYPEPTIDASE A4"/>
    <property type="match status" value="1"/>
</dbReference>
<dbReference type="CDD" id="cd03870">
    <property type="entry name" value="M14_CPA"/>
    <property type="match status" value="1"/>
</dbReference>
<dbReference type="Gene3D" id="3.30.70.340">
    <property type="entry name" value="Metallocarboxypeptidase-like"/>
    <property type="match status" value="1"/>
</dbReference>
<comment type="cofactor">
    <cofactor evidence="1">
        <name>Zn(2+)</name>
        <dbReference type="ChEBI" id="CHEBI:29105"/>
    </cofactor>
</comment>
<keyword evidence="7" id="KW-0479">Metal-binding</keyword>
<dbReference type="InterPro" id="IPR000834">
    <property type="entry name" value="Peptidase_M14"/>
</dbReference>
<dbReference type="InterPro" id="IPR003146">
    <property type="entry name" value="M14A_act_pep"/>
</dbReference>
<dbReference type="GO" id="GO:0004181">
    <property type="term" value="F:metallocarboxypeptidase activity"/>
    <property type="evidence" value="ECO:0007669"/>
    <property type="project" value="InterPro"/>
</dbReference>
<keyword evidence="6" id="KW-0645">Protease</keyword>
<feature type="active site" description="Proton donor/acceptor" evidence="13">
    <location>
        <position position="380"/>
    </location>
</feature>
<gene>
    <name evidence="17 18" type="primary">LOC110219232</name>
</gene>
<evidence type="ECO:0000256" key="6">
    <source>
        <dbReference type="ARBA" id="ARBA00022670"/>
    </source>
</evidence>
<keyword evidence="16" id="KW-1185">Reference proteome</keyword>
<evidence type="ECO:0000256" key="4">
    <source>
        <dbReference type="ARBA" id="ARBA00022525"/>
    </source>
</evidence>
<evidence type="ECO:0000256" key="3">
    <source>
        <dbReference type="ARBA" id="ARBA00005988"/>
    </source>
</evidence>
<evidence type="ECO:0000256" key="11">
    <source>
        <dbReference type="ARBA" id="ARBA00023049"/>
    </source>
</evidence>
<keyword evidence="8 14" id="KW-0732">Signal</keyword>
<dbReference type="PRINTS" id="PR00765">
    <property type="entry name" value="CRBOXYPTASEA"/>
</dbReference>
<dbReference type="KEGG" id="pcw:110219232"/>
<dbReference type="Pfam" id="PF02244">
    <property type="entry name" value="Propep_M14"/>
    <property type="match status" value="1"/>
</dbReference>
<comment type="similarity">
    <text evidence="3 13">Belongs to the peptidase M14 family.</text>
</comment>
<sequence length="419" mass="47830">MRWIVFFGALIGSIYCKGKFSGHQVFQIKVWDVNQIRKLKELVNTKNSKLNFWKVPATTERSVDVVVPPASLKLVKSFLESHGLEYSVSIKNLQDLLDKEVKEMKNNRRKERSNGNFNYGAYHTLEEIYQEMGRIASEYPQLVCRLQIGLSFEKRPLYVLKFSTGEGKRPAIWLNAGIHSREWVTQATAIWIARKIVSDFGIEPNITSILDEMDIFLMPVANPDGYVYSQTKDRLWRKTRSTTPGSHCVGVDPNRNWDAGFYGKGSSDDPCSDLYHGPKPHSEVEVKSVMDFIKSHGNFKSFIDIHSYSQLLMFPYGYTCTKARDFDELYKVGKEAANALKSLFGTKYKVGAICPTVYQASGSSIDWAYENGIKYAFTFELRDTGLYGFFLPANQILPTAQETWLALQVIVKHVKDHPY</sequence>
<dbReference type="RefSeq" id="XP_020858063.1">
    <property type="nucleotide sequence ID" value="XM_021002404.1"/>
</dbReference>
<evidence type="ECO:0000256" key="14">
    <source>
        <dbReference type="SAM" id="SignalP"/>
    </source>
</evidence>
<evidence type="ECO:0000256" key="9">
    <source>
        <dbReference type="ARBA" id="ARBA00022801"/>
    </source>
</evidence>
<dbReference type="FunFam" id="3.40.630.10:FF:000132">
    <property type="entry name" value="Carboxypeptidase A1"/>
    <property type="match status" value="1"/>
</dbReference>
<dbReference type="Pfam" id="PF00246">
    <property type="entry name" value="Peptidase_M14"/>
    <property type="match status" value="1"/>
</dbReference>
<keyword evidence="12" id="KW-1015">Disulfide bond</keyword>